<proteinExistence type="predicted"/>
<keyword evidence="1" id="KW-1133">Transmembrane helix</keyword>
<accession>A0A069PQV0</accession>
<evidence type="ECO:0000313" key="3">
    <source>
        <dbReference type="Proteomes" id="UP000027466"/>
    </source>
</evidence>
<feature type="transmembrane region" description="Helical" evidence="1">
    <location>
        <begin position="7"/>
        <end position="30"/>
    </location>
</feature>
<reference evidence="2 3" key="1">
    <citation type="submission" date="2014-03" db="EMBL/GenBank/DDBJ databases">
        <title>Draft Genome Sequences of Four Burkholderia Strains.</title>
        <authorList>
            <person name="Liu X.Y."/>
            <person name="Li C.X."/>
            <person name="Xu J.H."/>
        </authorList>
    </citation>
    <scope>NUCLEOTIDE SEQUENCE [LARGE SCALE GENOMIC DNA]</scope>
    <source>
        <strain evidence="2 3">DSM 50014</strain>
    </source>
</reference>
<sequence>MVRAESRIVVSLVAVFVSLAGISAAIHGLLFDKTEVMYYGVLAIIVGVTSFVVLLNPTPRDES</sequence>
<evidence type="ECO:0000256" key="1">
    <source>
        <dbReference type="SAM" id="Phobius"/>
    </source>
</evidence>
<protein>
    <recommendedName>
        <fullName evidence="4">DUF2964 domain-containing protein</fullName>
    </recommendedName>
</protein>
<comment type="caution">
    <text evidence="2">The sequence shown here is derived from an EMBL/GenBank/DDBJ whole genome shotgun (WGS) entry which is preliminary data.</text>
</comment>
<name>A0A069PQV0_9BURK</name>
<evidence type="ECO:0008006" key="4">
    <source>
        <dbReference type="Google" id="ProtNLM"/>
    </source>
</evidence>
<keyword evidence="3" id="KW-1185">Reference proteome</keyword>
<organism evidence="2 3">
    <name type="scientific">Caballeronia glathei</name>
    <dbReference type="NCBI Taxonomy" id="60547"/>
    <lineage>
        <taxon>Bacteria</taxon>
        <taxon>Pseudomonadati</taxon>
        <taxon>Pseudomonadota</taxon>
        <taxon>Betaproteobacteria</taxon>
        <taxon>Burkholderiales</taxon>
        <taxon>Burkholderiaceae</taxon>
        <taxon>Caballeronia</taxon>
    </lineage>
</organism>
<dbReference type="Proteomes" id="UP000027466">
    <property type="component" value="Unassembled WGS sequence"/>
</dbReference>
<gene>
    <name evidence="2" type="ORF">BG61_03935</name>
</gene>
<dbReference type="AlphaFoldDB" id="A0A069PQV0"/>
<dbReference type="InterPro" id="IPR021347">
    <property type="entry name" value="DUF2964"/>
</dbReference>
<feature type="transmembrane region" description="Helical" evidence="1">
    <location>
        <begin position="36"/>
        <end position="55"/>
    </location>
</feature>
<keyword evidence="1" id="KW-0472">Membrane</keyword>
<dbReference type="Pfam" id="PF11177">
    <property type="entry name" value="DUF2964"/>
    <property type="match status" value="1"/>
</dbReference>
<keyword evidence="1" id="KW-0812">Transmembrane</keyword>
<dbReference type="EMBL" id="JFHC01000011">
    <property type="protein sequence ID" value="KDR43000.1"/>
    <property type="molecule type" value="Genomic_DNA"/>
</dbReference>
<dbReference type="RefSeq" id="WP_035929798.1">
    <property type="nucleotide sequence ID" value="NZ_CADFFX010000004.1"/>
</dbReference>
<evidence type="ECO:0000313" key="2">
    <source>
        <dbReference type="EMBL" id="KDR43000.1"/>
    </source>
</evidence>